<evidence type="ECO:0000256" key="2">
    <source>
        <dbReference type="ARBA" id="ARBA00022692"/>
    </source>
</evidence>
<feature type="transmembrane region" description="Helical" evidence="5">
    <location>
        <begin position="202"/>
        <end position="224"/>
    </location>
</feature>
<dbReference type="SUPFAM" id="SSF90112">
    <property type="entry name" value="Neurotransmitter-gated ion-channel transmembrane pore"/>
    <property type="match status" value="1"/>
</dbReference>
<feature type="transmembrane region" description="Helical" evidence="5">
    <location>
        <begin position="236"/>
        <end position="255"/>
    </location>
</feature>
<proteinExistence type="predicted"/>
<keyword evidence="8" id="KW-1185">Reference proteome</keyword>
<dbReference type="KEGG" id="lgi:LOTGIDRAFT_166456"/>
<dbReference type="Proteomes" id="UP000030746">
    <property type="component" value="Unassembled WGS sequence"/>
</dbReference>
<dbReference type="GeneID" id="20240340"/>
<dbReference type="InterPro" id="IPR036734">
    <property type="entry name" value="Neur_chan_lig-bd_sf"/>
</dbReference>
<dbReference type="InterPro" id="IPR038050">
    <property type="entry name" value="Neuro_actylchol_rec"/>
</dbReference>
<accession>V4A2P8</accession>
<dbReference type="CTD" id="20240340"/>
<feature type="domain" description="Neurotransmitter-gated ion-channel ligand-binding" evidence="6">
    <location>
        <begin position="7"/>
        <end position="200"/>
    </location>
</feature>
<organism evidence="7 8">
    <name type="scientific">Lottia gigantea</name>
    <name type="common">Giant owl limpet</name>
    <dbReference type="NCBI Taxonomy" id="225164"/>
    <lineage>
        <taxon>Eukaryota</taxon>
        <taxon>Metazoa</taxon>
        <taxon>Spiralia</taxon>
        <taxon>Lophotrochozoa</taxon>
        <taxon>Mollusca</taxon>
        <taxon>Gastropoda</taxon>
        <taxon>Patellogastropoda</taxon>
        <taxon>Lottioidea</taxon>
        <taxon>Lottiidae</taxon>
        <taxon>Lottia</taxon>
    </lineage>
</organism>
<keyword evidence="2 5" id="KW-0812">Transmembrane</keyword>
<dbReference type="SUPFAM" id="SSF63712">
    <property type="entry name" value="Nicotinic receptor ligand binding domain-like"/>
    <property type="match status" value="1"/>
</dbReference>
<keyword evidence="4 5" id="KW-0472">Membrane</keyword>
<name>V4A2P8_LOTGI</name>
<dbReference type="InterPro" id="IPR006202">
    <property type="entry name" value="Neur_chan_lig-bd"/>
</dbReference>
<feature type="transmembrane region" description="Helical" evidence="5">
    <location>
        <begin position="298"/>
        <end position="321"/>
    </location>
</feature>
<comment type="subcellular location">
    <subcellularLocation>
        <location evidence="1">Membrane</location>
        <topology evidence="1">Multi-pass membrane protein</topology>
    </subcellularLocation>
</comment>
<keyword evidence="3 5" id="KW-1133">Transmembrane helix</keyword>
<dbReference type="GO" id="GO:0016020">
    <property type="term" value="C:membrane"/>
    <property type="evidence" value="ECO:0007669"/>
    <property type="project" value="UniProtKB-SubCell"/>
</dbReference>
<evidence type="ECO:0000256" key="4">
    <source>
        <dbReference type="ARBA" id="ARBA00023136"/>
    </source>
</evidence>
<sequence length="372" mass="43541">MEKKRAESPTDCSKAREVYLRVVFLKIGEIDTVQESYQADVIVQAKWREMSLDHSTFKDLDVITSPNLWKPKLQIQNIMKDGKSRISTEVEFNEKREAFIIESRRIHGIFSEHLELYNFPFDIQDLSLLITSELRDTEIILLEDERQLSRINPLGFVDVQEWKLREFIKTTKDVNTFHEIFFRKKKYPTLTFNFAAVRRPGFFIWNIMFIMALITSLSLTTFAVNTSLPQHRLQMTFTLLLTAVAFKFVVAQSLPKIPYLTYLDIHILGCMIMLYLVCVWHGIVTLMGSLTILPTLDIVAVVVFGLIFISFHVIFGIIVYFTTRARMKEIYYAERVYKEKALSVYGESYTKLKRKPLRRNFRNSRVTSSIIP</sequence>
<dbReference type="GO" id="GO:0005230">
    <property type="term" value="F:extracellular ligand-gated monoatomic ion channel activity"/>
    <property type="evidence" value="ECO:0007669"/>
    <property type="project" value="InterPro"/>
</dbReference>
<dbReference type="GO" id="GO:0004888">
    <property type="term" value="F:transmembrane signaling receptor activity"/>
    <property type="evidence" value="ECO:0007669"/>
    <property type="project" value="InterPro"/>
</dbReference>
<evidence type="ECO:0000313" key="7">
    <source>
        <dbReference type="EMBL" id="ESO87576.1"/>
    </source>
</evidence>
<dbReference type="RefSeq" id="XP_009061769.1">
    <property type="nucleotide sequence ID" value="XM_009063521.1"/>
</dbReference>
<dbReference type="OrthoDB" id="189655at2759"/>
<dbReference type="OMA" id="FKEPMEL"/>
<protein>
    <recommendedName>
        <fullName evidence="6">Neurotransmitter-gated ion-channel ligand-binding domain-containing protein</fullName>
    </recommendedName>
</protein>
<evidence type="ECO:0000259" key="6">
    <source>
        <dbReference type="Pfam" id="PF02931"/>
    </source>
</evidence>
<dbReference type="AlphaFoldDB" id="V4A2P8"/>
<evidence type="ECO:0000256" key="1">
    <source>
        <dbReference type="ARBA" id="ARBA00004141"/>
    </source>
</evidence>
<evidence type="ECO:0000313" key="8">
    <source>
        <dbReference type="Proteomes" id="UP000030746"/>
    </source>
</evidence>
<evidence type="ECO:0000256" key="3">
    <source>
        <dbReference type="ARBA" id="ARBA00022989"/>
    </source>
</evidence>
<gene>
    <name evidence="7" type="ORF">LOTGIDRAFT_166456</name>
</gene>
<dbReference type="InterPro" id="IPR036719">
    <property type="entry name" value="Neuro-gated_channel_TM_sf"/>
</dbReference>
<feature type="transmembrane region" description="Helical" evidence="5">
    <location>
        <begin position="267"/>
        <end position="292"/>
    </location>
</feature>
<dbReference type="Gene3D" id="1.20.58.390">
    <property type="entry name" value="Neurotransmitter-gated ion-channel transmembrane domain"/>
    <property type="match status" value="1"/>
</dbReference>
<dbReference type="Pfam" id="PF02931">
    <property type="entry name" value="Neur_chan_LBD"/>
    <property type="match status" value="1"/>
</dbReference>
<dbReference type="HOGENOM" id="CLU_037554_0_0_1"/>
<dbReference type="InterPro" id="IPR006201">
    <property type="entry name" value="Neur_channel"/>
</dbReference>
<dbReference type="STRING" id="225164.V4A2P8"/>
<dbReference type="EMBL" id="KB202883">
    <property type="protein sequence ID" value="ESO87576.1"/>
    <property type="molecule type" value="Genomic_DNA"/>
</dbReference>
<reference evidence="7 8" key="1">
    <citation type="journal article" date="2013" name="Nature">
        <title>Insights into bilaterian evolution from three spiralian genomes.</title>
        <authorList>
            <person name="Simakov O."/>
            <person name="Marletaz F."/>
            <person name="Cho S.J."/>
            <person name="Edsinger-Gonzales E."/>
            <person name="Havlak P."/>
            <person name="Hellsten U."/>
            <person name="Kuo D.H."/>
            <person name="Larsson T."/>
            <person name="Lv J."/>
            <person name="Arendt D."/>
            <person name="Savage R."/>
            <person name="Osoegawa K."/>
            <person name="de Jong P."/>
            <person name="Grimwood J."/>
            <person name="Chapman J.A."/>
            <person name="Shapiro H."/>
            <person name="Aerts A."/>
            <person name="Otillar R.P."/>
            <person name="Terry A.Y."/>
            <person name="Boore J.L."/>
            <person name="Grigoriev I.V."/>
            <person name="Lindberg D.R."/>
            <person name="Seaver E.C."/>
            <person name="Weisblat D.A."/>
            <person name="Putnam N.H."/>
            <person name="Rokhsar D.S."/>
        </authorList>
    </citation>
    <scope>NUCLEOTIDE SEQUENCE [LARGE SCALE GENOMIC DNA]</scope>
</reference>
<dbReference type="Gene3D" id="2.70.170.10">
    <property type="entry name" value="Neurotransmitter-gated ion-channel ligand-binding domain"/>
    <property type="match status" value="1"/>
</dbReference>
<dbReference type="PANTHER" id="PTHR18945">
    <property type="entry name" value="NEUROTRANSMITTER GATED ION CHANNEL"/>
    <property type="match status" value="1"/>
</dbReference>
<evidence type="ECO:0000256" key="5">
    <source>
        <dbReference type="SAM" id="Phobius"/>
    </source>
</evidence>